<dbReference type="InterPro" id="IPR003813">
    <property type="entry name" value="MvhD/FlpD"/>
</dbReference>
<dbReference type="AlphaFoldDB" id="A0A1F2UP67"/>
<proteinExistence type="predicted"/>
<evidence type="ECO:0000256" key="4">
    <source>
        <dbReference type="ARBA" id="ARBA00023014"/>
    </source>
</evidence>
<evidence type="ECO:0000256" key="3">
    <source>
        <dbReference type="ARBA" id="ARBA00023004"/>
    </source>
</evidence>
<name>A0A1F2UP67_9ACTN</name>
<evidence type="ECO:0000313" key="7">
    <source>
        <dbReference type="Proteomes" id="UP000178086"/>
    </source>
</evidence>
<dbReference type="Pfam" id="PF02662">
    <property type="entry name" value="FlpD"/>
    <property type="match status" value="1"/>
</dbReference>
<evidence type="ECO:0000313" key="6">
    <source>
        <dbReference type="EMBL" id="OFW34751.1"/>
    </source>
</evidence>
<dbReference type="GO" id="GO:0016491">
    <property type="term" value="F:oxidoreductase activity"/>
    <property type="evidence" value="ECO:0007669"/>
    <property type="project" value="UniProtKB-KW"/>
</dbReference>
<evidence type="ECO:0000259" key="5">
    <source>
        <dbReference type="Pfam" id="PF02662"/>
    </source>
</evidence>
<evidence type="ECO:0000256" key="2">
    <source>
        <dbReference type="ARBA" id="ARBA00023002"/>
    </source>
</evidence>
<keyword evidence="3" id="KW-0408">Iron</keyword>
<feature type="domain" description="F420-non-reducing hydrogenase iron-sulfur subunit D" evidence="5">
    <location>
        <begin position="1"/>
        <end position="46"/>
    </location>
</feature>
<sequence>MALFNEILPVLGIEPERFRYTWIAASEGKELKEEVEDFIVALQKVGKFNPDVFSMLAPDMVAEIENAGEKVEA</sequence>
<dbReference type="EMBL" id="MELI01000033">
    <property type="protein sequence ID" value="OFW34751.1"/>
    <property type="molecule type" value="Genomic_DNA"/>
</dbReference>
<comment type="caution">
    <text evidence="6">The sequence shown here is derived from an EMBL/GenBank/DDBJ whole genome shotgun (WGS) entry which is preliminary data.</text>
</comment>
<accession>A0A1F2UP67</accession>
<dbReference type="GO" id="GO:0046872">
    <property type="term" value="F:metal ion binding"/>
    <property type="evidence" value="ECO:0007669"/>
    <property type="project" value="UniProtKB-KW"/>
</dbReference>
<keyword evidence="2" id="KW-0560">Oxidoreductase</keyword>
<gene>
    <name evidence="6" type="ORF">A2074_05960</name>
</gene>
<keyword evidence="4" id="KW-0411">Iron-sulfur</keyword>
<organism evidence="6 7">
    <name type="scientific">Candidatus Aquicultor primus</name>
    <dbReference type="NCBI Taxonomy" id="1797195"/>
    <lineage>
        <taxon>Bacteria</taxon>
        <taxon>Bacillati</taxon>
        <taxon>Actinomycetota</taxon>
        <taxon>Candidatus Aquicultoria</taxon>
        <taxon>Candidatus Aquicultorales</taxon>
        <taxon>Candidatus Aquicultoraceae</taxon>
        <taxon>Candidatus Aquicultor</taxon>
    </lineage>
</organism>
<dbReference type="Proteomes" id="UP000178086">
    <property type="component" value="Unassembled WGS sequence"/>
</dbReference>
<evidence type="ECO:0000256" key="1">
    <source>
        <dbReference type="ARBA" id="ARBA00022723"/>
    </source>
</evidence>
<reference evidence="6 7" key="1">
    <citation type="journal article" date="2016" name="Nat. Commun.">
        <title>Thousands of microbial genomes shed light on interconnected biogeochemical processes in an aquifer system.</title>
        <authorList>
            <person name="Anantharaman K."/>
            <person name="Brown C.T."/>
            <person name="Hug L.A."/>
            <person name="Sharon I."/>
            <person name="Castelle C.J."/>
            <person name="Probst A.J."/>
            <person name="Thomas B.C."/>
            <person name="Singh A."/>
            <person name="Wilkins M.J."/>
            <person name="Karaoz U."/>
            <person name="Brodie E.L."/>
            <person name="Williams K.H."/>
            <person name="Hubbard S.S."/>
            <person name="Banfield J.F."/>
        </authorList>
    </citation>
    <scope>NUCLEOTIDE SEQUENCE [LARGE SCALE GENOMIC DNA]</scope>
</reference>
<protein>
    <recommendedName>
        <fullName evidence="5">F420-non-reducing hydrogenase iron-sulfur subunit D domain-containing protein</fullName>
    </recommendedName>
</protein>
<dbReference type="GO" id="GO:0051536">
    <property type="term" value="F:iron-sulfur cluster binding"/>
    <property type="evidence" value="ECO:0007669"/>
    <property type="project" value="UniProtKB-KW"/>
</dbReference>
<keyword evidence="1" id="KW-0479">Metal-binding</keyword>